<accession>A0A022XEL4</accession>
<dbReference type="HOGENOM" id="CLU_1866576_0_0_1"/>
<dbReference type="Proteomes" id="UP000023623">
    <property type="component" value="Unassembled WGS sequence"/>
</dbReference>
<organism evidence="1 2">
    <name type="scientific">Trichophyton soudanense CBS 452.61</name>
    <dbReference type="NCBI Taxonomy" id="1215331"/>
    <lineage>
        <taxon>Eukaryota</taxon>
        <taxon>Fungi</taxon>
        <taxon>Dikarya</taxon>
        <taxon>Ascomycota</taxon>
        <taxon>Pezizomycotina</taxon>
        <taxon>Eurotiomycetes</taxon>
        <taxon>Eurotiomycetidae</taxon>
        <taxon>Onygenales</taxon>
        <taxon>Arthrodermataceae</taxon>
        <taxon>Trichophyton</taxon>
    </lineage>
</organism>
<keyword evidence="2" id="KW-1185">Reference proteome</keyword>
<gene>
    <name evidence="1" type="ORF">H105_08309</name>
</gene>
<protein>
    <submittedName>
        <fullName evidence="1">Uncharacterized protein</fullName>
    </submittedName>
</protein>
<proteinExistence type="predicted"/>
<evidence type="ECO:0000313" key="1">
    <source>
        <dbReference type="EMBL" id="EZF69155.1"/>
    </source>
</evidence>
<name>A0A022XEL4_TRISD</name>
<reference evidence="1 2" key="1">
    <citation type="submission" date="2014-02" db="EMBL/GenBank/DDBJ databases">
        <title>The Genome Sequence of Trichophyton rubrum (morphotype soudanense) CBS 452.61.</title>
        <authorList>
            <consortium name="The Broad Institute Genomics Platform"/>
            <person name="Cuomo C.A."/>
            <person name="White T.C."/>
            <person name="Graser Y."/>
            <person name="Martinez-Rossi N."/>
            <person name="Heitman J."/>
            <person name="Young S.K."/>
            <person name="Zeng Q."/>
            <person name="Gargeya S."/>
            <person name="Abouelleil A."/>
            <person name="Alvarado L."/>
            <person name="Chapman S.B."/>
            <person name="Gainer-Dewar J."/>
            <person name="Goldberg J."/>
            <person name="Griggs A."/>
            <person name="Gujja S."/>
            <person name="Hansen M."/>
            <person name="Howarth C."/>
            <person name="Imamovic A."/>
            <person name="Larimer J."/>
            <person name="Martinez D."/>
            <person name="Murphy C."/>
            <person name="Pearson M.D."/>
            <person name="Persinoti G."/>
            <person name="Poon T."/>
            <person name="Priest M."/>
            <person name="Roberts A.D."/>
            <person name="Saif S."/>
            <person name="Shea T.D."/>
            <person name="Sykes S.N."/>
            <person name="Wortman J."/>
            <person name="Nusbaum C."/>
            <person name="Birren B."/>
        </authorList>
    </citation>
    <scope>NUCLEOTIDE SEQUENCE [LARGE SCALE GENOMIC DNA]</scope>
    <source>
        <strain evidence="1 2">CBS 452.61</strain>
    </source>
</reference>
<sequence length="137" mass="16361">MEMTMGEAGENIPGLEDFRPVVLRICECLSFRLACWSFWTCTSIKVKLRRRDRRHHHHKSVCRDRFLDQRPKIHIRVPYSPHINRYSAPFHIDAMSIVTESNRTRVSEQLLARMYQIKRLNRRSTVVVLVLMEKDKI</sequence>
<evidence type="ECO:0000313" key="2">
    <source>
        <dbReference type="Proteomes" id="UP000023623"/>
    </source>
</evidence>
<dbReference type="AlphaFoldDB" id="A0A022XEL4"/>
<dbReference type="EMBL" id="KK208939">
    <property type="protein sequence ID" value="EZF69155.1"/>
    <property type="molecule type" value="Genomic_DNA"/>
</dbReference>